<gene>
    <name evidence="2" type="ORF">BACUNI_01952</name>
</gene>
<organism evidence="2 3">
    <name type="scientific">Bacteroides uniformis (strain ATCC 8492 / DSM 6597 / CCUG 4942 / CIP 103695 / JCM 5828 / KCTC 5204 / NCTC 13054 / VPI 0061)</name>
    <dbReference type="NCBI Taxonomy" id="411479"/>
    <lineage>
        <taxon>Bacteria</taxon>
        <taxon>Pseudomonadati</taxon>
        <taxon>Bacteroidota</taxon>
        <taxon>Bacteroidia</taxon>
        <taxon>Bacteroidales</taxon>
        <taxon>Bacteroidaceae</taxon>
        <taxon>Bacteroides</taxon>
    </lineage>
</organism>
<keyword evidence="1" id="KW-0472">Membrane</keyword>
<keyword evidence="1" id="KW-0812">Transmembrane</keyword>
<protein>
    <submittedName>
        <fullName evidence="2">Uncharacterized protein</fullName>
    </submittedName>
</protein>
<evidence type="ECO:0000313" key="2">
    <source>
        <dbReference type="EMBL" id="EDO54476.1"/>
    </source>
</evidence>
<evidence type="ECO:0000256" key="1">
    <source>
        <dbReference type="SAM" id="Phobius"/>
    </source>
</evidence>
<keyword evidence="1" id="KW-1133">Transmembrane helix</keyword>
<reference evidence="2" key="2">
    <citation type="submission" date="2013-11" db="EMBL/GenBank/DDBJ databases">
        <title>Draft genome sequence of Bacteroides uniformis (ATCC 8492).</title>
        <authorList>
            <person name="Sudarsanam P."/>
            <person name="Ley R."/>
            <person name="Guruge J."/>
            <person name="Turnbaugh P.J."/>
            <person name="Mahowald M."/>
            <person name="Liep D."/>
            <person name="Gordon J."/>
        </authorList>
    </citation>
    <scope>NUCLEOTIDE SEQUENCE</scope>
    <source>
        <strain evidence="2">ATCC 8492</strain>
    </source>
</reference>
<keyword evidence="3" id="KW-1185">Reference proteome</keyword>
<reference evidence="2" key="1">
    <citation type="submission" date="2007-06" db="EMBL/GenBank/DDBJ databases">
        <authorList>
            <person name="Fulton L."/>
            <person name="Clifton S."/>
            <person name="Fulton B."/>
            <person name="Xu J."/>
            <person name="Minx P."/>
            <person name="Pepin K.H."/>
            <person name="Johnson M."/>
            <person name="Thiruvilangam P."/>
            <person name="Bhonagiri V."/>
            <person name="Nash W.E."/>
            <person name="Mardis E.R."/>
            <person name="Wilson R.K."/>
        </authorList>
    </citation>
    <scope>NUCLEOTIDE SEQUENCE [LARGE SCALE GENOMIC DNA]</scope>
    <source>
        <strain evidence="2">ATCC 8492</strain>
    </source>
</reference>
<feature type="transmembrane region" description="Helical" evidence="1">
    <location>
        <begin position="6"/>
        <end position="32"/>
    </location>
</feature>
<sequence>MFPFFFAINYFCFLQAKLMIYLYYMLYSIFLLTKN</sequence>
<accession>A0ABC9ND28</accession>
<evidence type="ECO:0000313" key="3">
    <source>
        <dbReference type="Proteomes" id="UP000004110"/>
    </source>
</evidence>
<dbReference type="AlphaFoldDB" id="A0ABC9ND28"/>
<proteinExistence type="predicted"/>
<dbReference type="Proteomes" id="UP000004110">
    <property type="component" value="Unassembled WGS sequence"/>
</dbReference>
<comment type="caution">
    <text evidence="2">The sequence shown here is derived from an EMBL/GenBank/DDBJ whole genome shotgun (WGS) entry which is preliminary data.</text>
</comment>
<dbReference type="EMBL" id="AAYH02000042">
    <property type="protein sequence ID" value="EDO54476.1"/>
    <property type="molecule type" value="Genomic_DNA"/>
</dbReference>
<name>A0ABC9ND28_BACUC</name>